<dbReference type="EMBL" id="PP496415">
    <property type="protein sequence ID" value="WYV99418.1"/>
    <property type="molecule type" value="Genomic_DNA"/>
</dbReference>
<protein>
    <submittedName>
        <fullName evidence="1">Uncharacterized protein</fullName>
    </submittedName>
</protein>
<organism evidence="1 2">
    <name type="scientific">Pseudomonas phage vB_PpuM-NoPa</name>
    <dbReference type="NCBI Taxonomy" id="3132619"/>
    <lineage>
        <taxon>Viruses</taxon>
        <taxon>Duplodnaviria</taxon>
        <taxon>Heunggongvirae</taxon>
        <taxon>Uroviricota</taxon>
        <taxon>Caudoviricetes</taxon>
        <taxon>Vandenendeviridae</taxon>
        <taxon>Gorskivirinae</taxon>
        <taxon>Tartuvirus</taxon>
        <taxon>Tartuvirus nopa</taxon>
    </lineage>
</organism>
<evidence type="ECO:0000313" key="2">
    <source>
        <dbReference type="Proteomes" id="UP001480661"/>
    </source>
</evidence>
<accession>A0AAX4MXF5</accession>
<reference evidence="1 2" key="1">
    <citation type="submission" date="2024-03" db="EMBL/GenBank/DDBJ databases">
        <title>Isolation and characterization of a phage collection against Pseudomonas putida.</title>
        <authorList>
            <person name="Brauer A."/>
            <person name="Rosendahl S."/>
            <person name="Kangsep A."/>
            <person name="Rikberg R."/>
            <person name="Lewanczyk A.C."/>
            <person name="Horak R."/>
            <person name="Tamman H."/>
        </authorList>
    </citation>
    <scope>NUCLEOTIDE SEQUENCE [LARGE SCALE GENOMIC DNA]</scope>
</reference>
<proteinExistence type="predicted"/>
<sequence>MRYADKQFLTPHHGETGTMAIQISTMPYKDLCSWNIDNPCIDASIQFRDCHGEPITLDFTAHGDKQFFKRLEKLDTMIERLQTMRKQYHEMYYSHKRDVEHYKKTQED</sequence>
<keyword evidence="2" id="KW-1185">Reference proteome</keyword>
<name>A0AAX4MXF5_9CAUD</name>
<dbReference type="Proteomes" id="UP001480661">
    <property type="component" value="Segment"/>
</dbReference>
<gene>
    <name evidence="1" type="ORF">NoPa_00079</name>
</gene>
<evidence type="ECO:0000313" key="1">
    <source>
        <dbReference type="EMBL" id="WYV99418.1"/>
    </source>
</evidence>